<dbReference type="HAMAP" id="MF_01965">
    <property type="entry name" value="NADHX_dehydratase"/>
    <property type="match status" value="1"/>
</dbReference>
<dbReference type="EC" id="5.1.99.6" evidence="19"/>
<protein>
    <recommendedName>
        <fullName evidence="19">Bifunctional NAD(P)H-hydrate repair enzyme</fullName>
    </recommendedName>
    <alternativeName>
        <fullName evidence="19">Nicotinamide nucleotide repair protein</fullName>
    </alternativeName>
    <domain>
        <recommendedName>
            <fullName evidence="19">ADP-dependent (S)-NAD(P)H-hydrate dehydratase</fullName>
            <ecNumber evidence="19">4.2.1.136</ecNumber>
        </recommendedName>
        <alternativeName>
            <fullName evidence="19">ADP-dependent NAD(P)HX dehydratase</fullName>
        </alternativeName>
    </domain>
    <domain>
        <recommendedName>
            <fullName evidence="19">NAD(P)H-hydrate epimerase</fullName>
            <ecNumber evidence="19">5.1.99.6</ecNumber>
        </recommendedName>
    </domain>
</protein>
<dbReference type="SUPFAM" id="SSF53613">
    <property type="entry name" value="Ribokinase-like"/>
    <property type="match status" value="1"/>
</dbReference>
<keyword evidence="9 18" id="KW-0630">Potassium</keyword>
<comment type="subunit">
    <text evidence="17">Homotetramer.</text>
</comment>
<keyword evidence="13" id="KW-0511">Multifunctional enzyme</keyword>
<evidence type="ECO:0000256" key="1">
    <source>
        <dbReference type="ARBA" id="ARBA00000013"/>
    </source>
</evidence>
<comment type="similarity">
    <text evidence="3 19">In the N-terminal section; belongs to the NnrE/AIBP family.</text>
</comment>
<evidence type="ECO:0000256" key="19">
    <source>
        <dbReference type="PIRNR" id="PIRNR017184"/>
    </source>
</evidence>
<dbReference type="PANTHER" id="PTHR12592">
    <property type="entry name" value="ATP-DEPENDENT (S)-NAD(P)H-HYDRATE DEHYDRATASE FAMILY MEMBER"/>
    <property type="match status" value="1"/>
</dbReference>
<feature type="binding site" evidence="18">
    <location>
        <position position="158"/>
    </location>
    <ligand>
        <name>K(+)</name>
        <dbReference type="ChEBI" id="CHEBI:29103"/>
    </ligand>
</feature>
<feature type="binding site" evidence="18">
    <location>
        <position position="59"/>
    </location>
    <ligand>
        <name>K(+)</name>
        <dbReference type="ChEBI" id="CHEBI:29103"/>
    </ligand>
</feature>
<comment type="similarity">
    <text evidence="17">Belongs to the NnrD/CARKD family.</text>
</comment>
<dbReference type="EC" id="4.2.1.136" evidence="19"/>
<dbReference type="Pfam" id="PF03853">
    <property type="entry name" value="YjeF_N"/>
    <property type="match status" value="1"/>
</dbReference>
<evidence type="ECO:0000256" key="14">
    <source>
        <dbReference type="ARBA" id="ARBA00025153"/>
    </source>
</evidence>
<evidence type="ECO:0000256" key="9">
    <source>
        <dbReference type="ARBA" id="ARBA00022958"/>
    </source>
</evidence>
<dbReference type="NCBIfam" id="TIGR00196">
    <property type="entry name" value="yjeF_cterm"/>
    <property type="match status" value="1"/>
</dbReference>
<evidence type="ECO:0000259" key="21">
    <source>
        <dbReference type="PROSITE" id="PS51385"/>
    </source>
</evidence>
<evidence type="ECO:0000256" key="7">
    <source>
        <dbReference type="ARBA" id="ARBA00022840"/>
    </source>
</evidence>
<comment type="function">
    <text evidence="18">Catalyzes the epimerization of the S- and R-forms of NAD(P)HX, a damaged form of NAD(P)H that is a result of enzymatic or heat-dependent hydration. This is a prerequisite for the S-specific NAD(P)H-hydrate dehydratase to allow the repair of both epimers of NAD(P)HX.</text>
</comment>
<dbReference type="Gene3D" id="3.40.1190.20">
    <property type="match status" value="1"/>
</dbReference>
<comment type="caution">
    <text evidence="22">The sequence shown here is derived from an EMBL/GenBank/DDBJ whole genome shotgun (WGS) entry which is preliminary data.</text>
</comment>
<dbReference type="InterPro" id="IPR029056">
    <property type="entry name" value="Ribokinase-like"/>
</dbReference>
<accession>A0ABP8XMA1</accession>
<dbReference type="InterPro" id="IPR030677">
    <property type="entry name" value="Nnr"/>
</dbReference>
<evidence type="ECO:0000256" key="11">
    <source>
        <dbReference type="ARBA" id="ARBA00023235"/>
    </source>
</evidence>
<comment type="function">
    <text evidence="17">Catalyzes the dehydration of the S-form of NAD(P)HX at the expense of ADP, which is converted to AMP. Together with NAD(P)HX epimerase, which catalyzes the epimerization of the S- and R-forms, the enzyme allows the repair of both epimers of NAD(P)HX, a damaged form of NAD(P)H that is a result of enzymatic or heat-dependent hydration.</text>
</comment>
<evidence type="ECO:0000256" key="12">
    <source>
        <dbReference type="ARBA" id="ARBA00023239"/>
    </source>
</evidence>
<comment type="cofactor">
    <cofactor evidence="18 19">
        <name>K(+)</name>
        <dbReference type="ChEBI" id="CHEBI:29103"/>
    </cofactor>
    <text evidence="18 19">Binds 1 potassium ion per subunit.</text>
</comment>
<dbReference type="InterPro" id="IPR036652">
    <property type="entry name" value="YjeF_N_dom_sf"/>
</dbReference>
<dbReference type="EMBL" id="BAABKM010000002">
    <property type="protein sequence ID" value="GAA4710523.1"/>
    <property type="molecule type" value="Genomic_DNA"/>
</dbReference>
<feature type="domain" description="YjeF N-terminal" evidence="21">
    <location>
        <begin position="10"/>
        <end position="212"/>
    </location>
</feature>
<evidence type="ECO:0000313" key="23">
    <source>
        <dbReference type="Proteomes" id="UP001499974"/>
    </source>
</evidence>
<feature type="binding site" evidence="18">
    <location>
        <position position="155"/>
    </location>
    <ligand>
        <name>(6S)-NADPHX</name>
        <dbReference type="ChEBI" id="CHEBI:64076"/>
    </ligand>
</feature>
<comment type="similarity">
    <text evidence="18">Belongs to the NnrE/AIBP family.</text>
</comment>
<dbReference type="Pfam" id="PF01256">
    <property type="entry name" value="Carb_kinase"/>
    <property type="match status" value="1"/>
</dbReference>
<proteinExistence type="inferred from homology"/>
<evidence type="ECO:0000256" key="10">
    <source>
        <dbReference type="ARBA" id="ARBA00023027"/>
    </source>
</evidence>
<comment type="catalytic activity">
    <reaction evidence="1 18 19">
        <text>(6R)-NADHX = (6S)-NADHX</text>
        <dbReference type="Rhea" id="RHEA:32215"/>
        <dbReference type="ChEBI" id="CHEBI:64074"/>
        <dbReference type="ChEBI" id="CHEBI:64075"/>
        <dbReference type="EC" id="5.1.99.6"/>
    </reaction>
</comment>
<keyword evidence="5 18" id="KW-0479">Metal-binding</keyword>
<dbReference type="NCBIfam" id="TIGR00197">
    <property type="entry name" value="yjeF_nterm"/>
    <property type="match status" value="1"/>
</dbReference>
<keyword evidence="11 18" id="KW-0413">Isomerase</keyword>
<evidence type="ECO:0000256" key="15">
    <source>
        <dbReference type="ARBA" id="ARBA00048238"/>
    </source>
</evidence>
<keyword evidence="6 17" id="KW-0547">Nucleotide-binding</keyword>
<feature type="binding site" evidence="17">
    <location>
        <position position="410"/>
    </location>
    <ligand>
        <name>(6S)-NADPHX</name>
        <dbReference type="ChEBI" id="CHEBI:64076"/>
    </ligand>
</feature>
<evidence type="ECO:0000256" key="13">
    <source>
        <dbReference type="ARBA" id="ARBA00023268"/>
    </source>
</evidence>
<sequence length="469" mass="46976">MRRAHTVEQVRAAEAELMARLPDGALMQRAAAGLAYAIIDLLGTAYGRHVLLLVGSGDNGGDALYAGALLARRGTQVEAWLLSDHAHEGGIAALRAAGGRVVSPRARPGARSDSRPDVVVDGIVGIGGRPGLRPEAQEALAAVAAVAGIPIVAVDTPSGVDVDTGELDGPHVTADLTVTFGTHKVAHLVDPAAAACGAIHLVDIGLELPDAPVEALQPADVAALLPRPTPDAQKYTRGVVGVRAGSTQYPGAALLSVAGAASGLVGMVRYVGPDAVADRVRQAHPEVVGPGRVQAWVVGSGGGEHAGDELAAALSDDVPLIIDADALAHGEGPLPAHAVLTPHAGELAAMLGADRSEIEARPLEHAHRAATTYGAVVLLKGRHTLVAHPDGRVRATTTGTPWLATAGAGDVLGGLIGALLAAGLTAYDAASVGSWLHGAAATLAGRGGPLVASQVAASIPEAVQGLPRA</sequence>
<dbReference type="CDD" id="cd01171">
    <property type="entry name" value="YXKO-related"/>
    <property type="match status" value="1"/>
</dbReference>
<keyword evidence="10 17" id="KW-0520">NAD</keyword>
<dbReference type="RefSeq" id="WP_345522367.1">
    <property type="nucleotide sequence ID" value="NZ_BAABKM010000002.1"/>
</dbReference>
<dbReference type="PIRSF" id="PIRSF017184">
    <property type="entry name" value="Nnr"/>
    <property type="match status" value="1"/>
</dbReference>
<comment type="function">
    <text evidence="14 19">Bifunctional enzyme that catalyzes the epimerization of the S- and R-forms of NAD(P)HX and the dehydration of the S-form of NAD(P)HX at the expense of ADP, which is converted to AMP. This allows the repair of both epimers of NAD(P)HX, a damaged form of NAD(P)H that is a result of enzymatic or heat-dependent hydration.</text>
</comment>
<feature type="binding site" evidence="17">
    <location>
        <position position="252"/>
    </location>
    <ligand>
        <name>(6S)-NADPHX</name>
        <dbReference type="ChEBI" id="CHEBI:64076"/>
    </ligand>
</feature>
<feature type="binding site" evidence="17">
    <location>
        <begin position="380"/>
        <end position="384"/>
    </location>
    <ligand>
        <name>AMP</name>
        <dbReference type="ChEBI" id="CHEBI:456215"/>
    </ligand>
</feature>
<organism evidence="22 23">
    <name type="scientific">Nocardioides conyzicola</name>
    <dbReference type="NCBI Taxonomy" id="1651781"/>
    <lineage>
        <taxon>Bacteria</taxon>
        <taxon>Bacillati</taxon>
        <taxon>Actinomycetota</taxon>
        <taxon>Actinomycetes</taxon>
        <taxon>Propionibacteriales</taxon>
        <taxon>Nocardioidaceae</taxon>
        <taxon>Nocardioides</taxon>
    </lineage>
</organism>
<feature type="binding site" evidence="18">
    <location>
        <position position="121"/>
    </location>
    <ligand>
        <name>K(+)</name>
        <dbReference type="ChEBI" id="CHEBI:29103"/>
    </ligand>
</feature>
<dbReference type="HAMAP" id="MF_01966">
    <property type="entry name" value="NADHX_epimerase"/>
    <property type="match status" value="1"/>
</dbReference>
<evidence type="ECO:0000256" key="2">
    <source>
        <dbReference type="ARBA" id="ARBA00000909"/>
    </source>
</evidence>
<feature type="binding site" evidence="17">
    <location>
        <position position="343"/>
    </location>
    <ligand>
        <name>(6S)-NADPHX</name>
        <dbReference type="ChEBI" id="CHEBI:64076"/>
    </ligand>
</feature>
<evidence type="ECO:0000256" key="6">
    <source>
        <dbReference type="ARBA" id="ARBA00022741"/>
    </source>
</evidence>
<keyword evidence="7 17" id="KW-0067">ATP-binding</keyword>
<keyword evidence="12 17" id="KW-0456">Lyase</keyword>
<dbReference type="InterPro" id="IPR000631">
    <property type="entry name" value="CARKD"/>
</dbReference>
<feature type="binding site" evidence="18">
    <location>
        <begin position="58"/>
        <end position="62"/>
    </location>
    <ligand>
        <name>(6S)-NADPHX</name>
        <dbReference type="ChEBI" id="CHEBI:64076"/>
    </ligand>
</feature>
<comment type="caution">
    <text evidence="18">Lacks conserved residue(s) required for the propagation of feature annotation.</text>
</comment>
<comment type="catalytic activity">
    <reaction evidence="2 18 19">
        <text>(6R)-NADPHX = (6S)-NADPHX</text>
        <dbReference type="Rhea" id="RHEA:32227"/>
        <dbReference type="ChEBI" id="CHEBI:64076"/>
        <dbReference type="ChEBI" id="CHEBI:64077"/>
        <dbReference type="EC" id="5.1.99.6"/>
    </reaction>
</comment>
<feature type="binding site" evidence="18">
    <location>
        <begin position="125"/>
        <end position="131"/>
    </location>
    <ligand>
        <name>(6S)-NADPHX</name>
        <dbReference type="ChEBI" id="CHEBI:64076"/>
    </ligand>
</feature>
<evidence type="ECO:0000259" key="20">
    <source>
        <dbReference type="PROSITE" id="PS51383"/>
    </source>
</evidence>
<comment type="cofactor">
    <cofactor evidence="17">
        <name>Mg(2+)</name>
        <dbReference type="ChEBI" id="CHEBI:18420"/>
    </cofactor>
</comment>
<evidence type="ECO:0000256" key="3">
    <source>
        <dbReference type="ARBA" id="ARBA00006001"/>
    </source>
</evidence>
<dbReference type="PROSITE" id="PS51383">
    <property type="entry name" value="YJEF_C_3"/>
    <property type="match status" value="1"/>
</dbReference>
<dbReference type="InterPro" id="IPR004443">
    <property type="entry name" value="YjeF_N_dom"/>
</dbReference>
<evidence type="ECO:0000256" key="5">
    <source>
        <dbReference type="ARBA" id="ARBA00022723"/>
    </source>
</evidence>
<comment type="catalytic activity">
    <reaction evidence="16 17 19">
        <text>(6S)-NADPHX + ADP = AMP + phosphate + NADPH + H(+)</text>
        <dbReference type="Rhea" id="RHEA:32235"/>
        <dbReference type="ChEBI" id="CHEBI:15378"/>
        <dbReference type="ChEBI" id="CHEBI:43474"/>
        <dbReference type="ChEBI" id="CHEBI:57783"/>
        <dbReference type="ChEBI" id="CHEBI:64076"/>
        <dbReference type="ChEBI" id="CHEBI:456215"/>
        <dbReference type="ChEBI" id="CHEBI:456216"/>
        <dbReference type="EC" id="4.2.1.136"/>
    </reaction>
</comment>
<dbReference type="Gene3D" id="3.40.50.10260">
    <property type="entry name" value="YjeF N-terminal domain"/>
    <property type="match status" value="1"/>
</dbReference>
<gene>
    <name evidence="18" type="primary">nnrE</name>
    <name evidence="17" type="synonym">nnrD</name>
    <name evidence="22" type="ORF">GCM10023349_31820</name>
</gene>
<feature type="binding site" evidence="17">
    <location>
        <position position="409"/>
    </location>
    <ligand>
        <name>AMP</name>
        <dbReference type="ChEBI" id="CHEBI:456215"/>
    </ligand>
</feature>
<name>A0ABP8XMA1_9ACTN</name>
<keyword evidence="8 17" id="KW-0521">NADP</keyword>
<evidence type="ECO:0000256" key="18">
    <source>
        <dbReference type="HAMAP-Rule" id="MF_01966"/>
    </source>
</evidence>
<dbReference type="PROSITE" id="PS51385">
    <property type="entry name" value="YJEF_N"/>
    <property type="match status" value="1"/>
</dbReference>
<comment type="catalytic activity">
    <reaction evidence="15 17 19">
        <text>(6S)-NADHX + ADP = AMP + phosphate + NADH + H(+)</text>
        <dbReference type="Rhea" id="RHEA:32223"/>
        <dbReference type="ChEBI" id="CHEBI:15378"/>
        <dbReference type="ChEBI" id="CHEBI:43474"/>
        <dbReference type="ChEBI" id="CHEBI:57945"/>
        <dbReference type="ChEBI" id="CHEBI:64074"/>
        <dbReference type="ChEBI" id="CHEBI:456215"/>
        <dbReference type="ChEBI" id="CHEBI:456216"/>
        <dbReference type="EC" id="4.2.1.136"/>
    </reaction>
</comment>
<feature type="domain" description="YjeF C-terminal" evidence="20">
    <location>
        <begin position="217"/>
        <end position="466"/>
    </location>
</feature>
<comment type="similarity">
    <text evidence="4 19">In the C-terminal section; belongs to the NnrD/CARKD family.</text>
</comment>
<evidence type="ECO:0000256" key="16">
    <source>
        <dbReference type="ARBA" id="ARBA00049209"/>
    </source>
</evidence>
<evidence type="ECO:0000256" key="4">
    <source>
        <dbReference type="ARBA" id="ARBA00009524"/>
    </source>
</evidence>
<keyword evidence="23" id="KW-1185">Reference proteome</keyword>
<evidence type="ECO:0000313" key="22">
    <source>
        <dbReference type="EMBL" id="GAA4710523.1"/>
    </source>
</evidence>
<dbReference type="PANTHER" id="PTHR12592:SF0">
    <property type="entry name" value="ATP-DEPENDENT (S)-NAD(P)H-HYDRATE DEHYDRATASE"/>
    <property type="match status" value="1"/>
</dbReference>
<evidence type="ECO:0000256" key="8">
    <source>
        <dbReference type="ARBA" id="ARBA00022857"/>
    </source>
</evidence>
<reference evidence="23" key="1">
    <citation type="journal article" date="2019" name="Int. J. Syst. Evol. Microbiol.">
        <title>The Global Catalogue of Microorganisms (GCM) 10K type strain sequencing project: providing services to taxonomists for standard genome sequencing and annotation.</title>
        <authorList>
            <consortium name="The Broad Institute Genomics Platform"/>
            <consortium name="The Broad Institute Genome Sequencing Center for Infectious Disease"/>
            <person name="Wu L."/>
            <person name="Ma J."/>
        </authorList>
    </citation>
    <scope>NUCLEOTIDE SEQUENCE [LARGE SCALE GENOMIC DNA]</scope>
    <source>
        <strain evidence="23">JCM 18531</strain>
    </source>
</reference>
<dbReference type="Proteomes" id="UP001499974">
    <property type="component" value="Unassembled WGS sequence"/>
</dbReference>
<feature type="binding site" evidence="17">
    <location>
        <position position="301"/>
    </location>
    <ligand>
        <name>(6S)-NADPHX</name>
        <dbReference type="ChEBI" id="CHEBI:64076"/>
    </ligand>
</feature>
<dbReference type="SUPFAM" id="SSF64153">
    <property type="entry name" value="YjeF N-terminal domain-like"/>
    <property type="match status" value="1"/>
</dbReference>
<evidence type="ECO:0000256" key="17">
    <source>
        <dbReference type="HAMAP-Rule" id="MF_01965"/>
    </source>
</evidence>